<reference evidence="13" key="2">
    <citation type="submission" date="2015-06" db="UniProtKB">
        <authorList>
            <consortium name="EnsemblProtists"/>
        </authorList>
    </citation>
    <scope>IDENTIFICATION</scope>
    <source>
        <strain evidence="13">Pr102</strain>
    </source>
</reference>
<dbReference type="Pfam" id="PF00664">
    <property type="entry name" value="ABC_membrane"/>
    <property type="match status" value="2"/>
</dbReference>
<dbReference type="SUPFAM" id="SSF90123">
    <property type="entry name" value="ABC transporter transmembrane region"/>
    <property type="match status" value="2"/>
</dbReference>
<feature type="transmembrane region" description="Helical" evidence="10">
    <location>
        <begin position="323"/>
        <end position="345"/>
    </location>
</feature>
<evidence type="ECO:0000256" key="6">
    <source>
        <dbReference type="ARBA" id="ARBA00022840"/>
    </source>
</evidence>
<evidence type="ECO:0000259" key="11">
    <source>
        <dbReference type="PROSITE" id="PS50893"/>
    </source>
</evidence>
<dbReference type="OMA" id="HELWKGP"/>
<feature type="transmembrane region" description="Helical" evidence="10">
    <location>
        <begin position="836"/>
        <end position="854"/>
    </location>
</feature>
<dbReference type="GO" id="GO:0140359">
    <property type="term" value="F:ABC-type transporter activity"/>
    <property type="evidence" value="ECO:0000318"/>
    <property type="project" value="GO_Central"/>
</dbReference>
<dbReference type="AlphaFoldDB" id="H3HD40"/>
<evidence type="ECO:0000256" key="3">
    <source>
        <dbReference type="ARBA" id="ARBA00022692"/>
    </source>
</evidence>
<evidence type="ECO:0000256" key="10">
    <source>
        <dbReference type="SAM" id="Phobius"/>
    </source>
</evidence>
<dbReference type="InterPro" id="IPR036640">
    <property type="entry name" value="ABC1_TM_sf"/>
</dbReference>
<evidence type="ECO:0000256" key="7">
    <source>
        <dbReference type="ARBA" id="ARBA00022989"/>
    </source>
</evidence>
<dbReference type="GO" id="GO:0005524">
    <property type="term" value="F:ATP binding"/>
    <property type="evidence" value="ECO:0007669"/>
    <property type="project" value="UniProtKB-KW"/>
</dbReference>
<dbReference type="SMART" id="SM00382">
    <property type="entry name" value="AAA"/>
    <property type="match status" value="2"/>
</dbReference>
<protein>
    <submittedName>
        <fullName evidence="13">Uncharacterized protein</fullName>
    </submittedName>
</protein>
<dbReference type="InterPro" id="IPR003593">
    <property type="entry name" value="AAA+_ATPase"/>
</dbReference>
<dbReference type="Gene3D" id="1.20.1560.10">
    <property type="entry name" value="ABC transporter type 1, transmembrane domain"/>
    <property type="match status" value="2"/>
</dbReference>
<evidence type="ECO:0000256" key="8">
    <source>
        <dbReference type="ARBA" id="ARBA00023136"/>
    </source>
</evidence>
<keyword evidence="3 10" id="KW-0812">Transmembrane</keyword>
<dbReference type="InterPro" id="IPR044746">
    <property type="entry name" value="ABCC_6TM_D1"/>
</dbReference>
<evidence type="ECO:0000256" key="2">
    <source>
        <dbReference type="ARBA" id="ARBA00022448"/>
    </source>
</evidence>
<keyword evidence="5" id="KW-0547">Nucleotide-binding</keyword>
<feature type="domain" description="ABC transporter" evidence="11">
    <location>
        <begin position="422"/>
        <end position="652"/>
    </location>
</feature>
<dbReference type="GO" id="GO:0055085">
    <property type="term" value="P:transmembrane transport"/>
    <property type="evidence" value="ECO:0000318"/>
    <property type="project" value="GO_Central"/>
</dbReference>
<feature type="transmembrane region" description="Helical" evidence="10">
    <location>
        <begin position="239"/>
        <end position="258"/>
    </location>
</feature>
<dbReference type="InterPro" id="IPR027417">
    <property type="entry name" value="P-loop_NTPase"/>
</dbReference>
<dbReference type="CDD" id="cd03244">
    <property type="entry name" value="ABCC_MRP_domain2"/>
    <property type="match status" value="1"/>
</dbReference>
<feature type="transmembrane region" description="Helical" evidence="10">
    <location>
        <begin position="134"/>
        <end position="154"/>
    </location>
</feature>
<dbReference type="eggNOG" id="KOG0054">
    <property type="taxonomic scope" value="Eukaryota"/>
</dbReference>
<feature type="transmembrane region" description="Helical" evidence="10">
    <location>
        <begin position="92"/>
        <end position="113"/>
    </location>
</feature>
<dbReference type="GO" id="GO:0005774">
    <property type="term" value="C:vacuolar membrane"/>
    <property type="evidence" value="ECO:0007669"/>
    <property type="project" value="UniProtKB-SubCell"/>
</dbReference>
<evidence type="ECO:0000256" key="4">
    <source>
        <dbReference type="ARBA" id="ARBA00022737"/>
    </source>
</evidence>
<dbReference type="InterPro" id="IPR011527">
    <property type="entry name" value="ABC1_TM_dom"/>
</dbReference>
<evidence type="ECO:0000313" key="13">
    <source>
        <dbReference type="EnsemblProtists" id="Phyra95792"/>
    </source>
</evidence>
<dbReference type="PANTHER" id="PTHR24223">
    <property type="entry name" value="ATP-BINDING CASSETTE SUB-FAMILY C"/>
    <property type="match status" value="1"/>
</dbReference>
<feature type="region of interest" description="Disordered" evidence="9">
    <location>
        <begin position="1"/>
        <end position="26"/>
    </location>
</feature>
<dbReference type="HOGENOM" id="CLU_000604_27_1_1"/>
<keyword evidence="14" id="KW-1185">Reference proteome</keyword>
<name>H3HD40_PHYRM</name>
<dbReference type="GO" id="GO:0016887">
    <property type="term" value="F:ATP hydrolysis activity"/>
    <property type="evidence" value="ECO:0007669"/>
    <property type="project" value="InterPro"/>
</dbReference>
<feature type="domain" description="ABC transmembrane type-1" evidence="12">
    <location>
        <begin position="713"/>
        <end position="960"/>
    </location>
</feature>
<dbReference type="InParanoid" id="H3HD40"/>
<keyword evidence="2" id="KW-0813">Transport</keyword>
<dbReference type="FunFam" id="3.40.50.300:FF:002993">
    <property type="entry name" value="ABC transporter, multidrug resistance associated protein"/>
    <property type="match status" value="1"/>
</dbReference>
<proteinExistence type="predicted"/>
<sequence>MASAPWRNYSTFQDNSSKRHPPAHPQSSASFLSRIFLSWVRPLMLQAHRQQLDASDVWPLRPSIQANAIIQRFQRPLNDQNQSLPRAFARVFGFQFFLTGLTMFVSMLCNLVGPMALNRVVSALSNTKTEEENVMRTAAVWVGLVFVAQVVQAMADCYTGLQNEVTAIQCISLLKTLLYRKMMKLSASSRKKKSTGELTNMYTADCESLVRTALVVHQMWLIPLQIVVVSYMLVRVLNVAAFAGIAVIVLMLWLNHLVSEKMHTLQRELRRNKDKRMKKVTEAFKAVGIIKLNAWEDPISARINAARETELHSLLRMRIMTSLSIVLLWGMPVFISIAAFGTFSVVLHRDLTPAIVFTSLALFLLIQAPLRSITFIISMIIQCNVALERISSFLHMPELDASSVVSINGSYVDRFIAKDVIVAVEDGEFAWDKDGLSLLTNVNLEVKTGDFLVIQGTVGCGKSSLCSALLGEMEKRKGTVFVGGSVAYCSQQPWIQNMTVRDNILFGRPFERKRYDKIMDACALSSDLQSLPASDLTEIGERGINLSGGQQARIALARACYSNANIYILDSPLSAVDAIVQNEIFQKCLLGLLRHKTVILITHNPEIIASSHITRAVTVDEVAFGGSDVTTQVSTSDSTGSEEAVNEFSDEAALASPVKGSLHPLMTKSLSFSGVRDDERGRLIQDEERSDGRVSRHVFEAYYYAVGGLPIVAAILFSQMLWQALQISSDFWLSSWSNDAATLGKEAASANAHTAYRLGVYASLGLLAAFMVFGRTVIVTIYGIRAARSLFDRMTHSLMHAPMRFFDANPIGRVLTRYGGDVAAVDVQIPFMFGTLVANAFSVGCSLATAAFLIQWKGLMLLPVIAVYLAVGSFYISPARELQRLSKTTQAPVLNHMSESVDGASVVRAFGQVERFFETSSAKLDANHKIWYAQVLLLLVVTSSLVLLHRQLNAAIIGLAFSYSLKIAANLEGIIRSLTRIETVMISPERMQEYIDIEQEAPGRVKMMDPSAQLDWPSIGSIAFDKVSFRYKQNGELVLRNLSFTVNGGQKIGIVGRTGAGKSSLTMALFRISELASGSISIDGVDVGRIGLKSLREKLSIIPQTPVLFKGPLREYLDPFDEFEDERLWESIREVGLDERVAEDESKLMMIVEENGENFSVALLRHSRIVIFDEATAAIDHETDQKLQRVIRTAFANSTVLTIAHRLDTILDFDRILVLDGGRLVEFASPAELVSKGQGHFFELMREGGYLDRFKQQGNVKVASVA</sequence>
<dbReference type="CDD" id="cd18579">
    <property type="entry name" value="ABC_6TM_ABCC_D1"/>
    <property type="match status" value="1"/>
</dbReference>
<dbReference type="Proteomes" id="UP000005238">
    <property type="component" value="Unassembled WGS sequence"/>
</dbReference>
<feature type="transmembrane region" description="Helical" evidence="10">
    <location>
        <begin position="701"/>
        <end position="722"/>
    </location>
</feature>
<dbReference type="PANTHER" id="PTHR24223:SF443">
    <property type="entry name" value="MULTIDRUG-RESISTANCE LIKE PROTEIN 1, ISOFORM I"/>
    <property type="match status" value="1"/>
</dbReference>
<dbReference type="EMBL" id="DS566048">
    <property type="status" value="NOT_ANNOTATED_CDS"/>
    <property type="molecule type" value="Genomic_DNA"/>
</dbReference>
<dbReference type="PROSITE" id="PS50893">
    <property type="entry name" value="ABC_TRANSPORTER_2"/>
    <property type="match status" value="2"/>
</dbReference>
<dbReference type="InterPro" id="IPR003439">
    <property type="entry name" value="ABC_transporter-like_ATP-bd"/>
</dbReference>
<dbReference type="InterPro" id="IPR050173">
    <property type="entry name" value="ABC_transporter_C-like"/>
</dbReference>
<keyword evidence="8 10" id="KW-0472">Membrane</keyword>
<dbReference type="VEuPathDB" id="FungiDB:KRP23_10533"/>
<dbReference type="VEuPathDB" id="FungiDB:KRP22_3436"/>
<dbReference type="FunCoup" id="H3HD40">
    <property type="interactions" value="7"/>
</dbReference>
<dbReference type="EnsemblProtists" id="Phyra95792">
    <property type="protein sequence ID" value="Phyra95792"/>
    <property type="gene ID" value="Phyra95792"/>
</dbReference>
<accession>H3HD40</accession>
<dbReference type="SUPFAM" id="SSF52540">
    <property type="entry name" value="P-loop containing nucleoside triphosphate hydrolases"/>
    <property type="match status" value="2"/>
</dbReference>
<feature type="transmembrane region" description="Helical" evidence="10">
    <location>
        <begin position="860"/>
        <end position="877"/>
    </location>
</feature>
<comment type="subcellular location">
    <subcellularLocation>
        <location evidence="1">Vacuole membrane</location>
        <topology evidence="1">Multi-pass membrane protein</topology>
    </subcellularLocation>
</comment>
<feature type="domain" description="ABC transmembrane type-1" evidence="12">
    <location>
        <begin position="97"/>
        <end position="382"/>
    </location>
</feature>
<feature type="transmembrane region" description="Helical" evidence="10">
    <location>
        <begin position="760"/>
        <end position="784"/>
    </location>
</feature>
<feature type="transmembrane region" description="Helical" evidence="10">
    <location>
        <begin position="351"/>
        <end position="370"/>
    </location>
</feature>
<evidence type="ECO:0000259" key="12">
    <source>
        <dbReference type="PROSITE" id="PS50929"/>
    </source>
</evidence>
<dbReference type="CDD" id="cd18580">
    <property type="entry name" value="ABC_6TM_ABCC_D2"/>
    <property type="match status" value="1"/>
</dbReference>
<dbReference type="PROSITE" id="PS50929">
    <property type="entry name" value="ABC_TM1F"/>
    <property type="match status" value="2"/>
</dbReference>
<dbReference type="STRING" id="164328.H3HD40"/>
<dbReference type="VEuPathDB" id="FungiDB:KRP22_11694"/>
<dbReference type="VEuPathDB" id="FungiDB:KRP23_11073"/>
<dbReference type="Gene3D" id="3.40.50.300">
    <property type="entry name" value="P-loop containing nucleotide triphosphate hydrolases"/>
    <property type="match status" value="2"/>
</dbReference>
<evidence type="ECO:0000256" key="1">
    <source>
        <dbReference type="ARBA" id="ARBA00004128"/>
    </source>
</evidence>
<dbReference type="InterPro" id="IPR044726">
    <property type="entry name" value="ABCC_6TM_D2"/>
</dbReference>
<evidence type="ECO:0000256" key="5">
    <source>
        <dbReference type="ARBA" id="ARBA00022741"/>
    </source>
</evidence>
<reference evidence="14" key="1">
    <citation type="journal article" date="2006" name="Science">
        <title>Phytophthora genome sequences uncover evolutionary origins and mechanisms of pathogenesis.</title>
        <authorList>
            <person name="Tyler B.M."/>
            <person name="Tripathy S."/>
            <person name="Zhang X."/>
            <person name="Dehal P."/>
            <person name="Jiang R.H."/>
            <person name="Aerts A."/>
            <person name="Arredondo F.D."/>
            <person name="Baxter L."/>
            <person name="Bensasson D."/>
            <person name="Beynon J.L."/>
            <person name="Chapman J."/>
            <person name="Damasceno C.M."/>
            <person name="Dorrance A.E."/>
            <person name="Dou D."/>
            <person name="Dickerman A.W."/>
            <person name="Dubchak I.L."/>
            <person name="Garbelotto M."/>
            <person name="Gijzen M."/>
            <person name="Gordon S.G."/>
            <person name="Govers F."/>
            <person name="Grunwald N.J."/>
            <person name="Huang W."/>
            <person name="Ivors K.L."/>
            <person name="Jones R.W."/>
            <person name="Kamoun S."/>
            <person name="Krampis K."/>
            <person name="Lamour K.H."/>
            <person name="Lee M.K."/>
            <person name="McDonald W.H."/>
            <person name="Medina M."/>
            <person name="Meijer H.J."/>
            <person name="Nordberg E.K."/>
            <person name="Maclean D.J."/>
            <person name="Ospina-Giraldo M.D."/>
            <person name="Morris P.F."/>
            <person name="Phuntumart V."/>
            <person name="Putnam N.H."/>
            <person name="Rash S."/>
            <person name="Rose J.K."/>
            <person name="Sakihama Y."/>
            <person name="Salamov A.A."/>
            <person name="Savidor A."/>
            <person name="Scheuring C.F."/>
            <person name="Smith B.M."/>
            <person name="Sobral B.W."/>
            <person name="Terry A."/>
            <person name="Torto-Alalibo T.A."/>
            <person name="Win J."/>
            <person name="Xu Z."/>
            <person name="Zhang H."/>
            <person name="Grigoriev I.V."/>
            <person name="Rokhsar D.S."/>
            <person name="Boore J.L."/>
        </authorList>
    </citation>
    <scope>NUCLEOTIDE SEQUENCE [LARGE SCALE GENOMIC DNA]</scope>
    <source>
        <strain evidence="14">Pr102</strain>
    </source>
</reference>
<dbReference type="FunFam" id="1.20.1560.10:FF:000362">
    <property type="entry name" value="Uncharacterized protein"/>
    <property type="match status" value="1"/>
</dbReference>
<keyword evidence="4" id="KW-0677">Repeat</keyword>
<dbReference type="FunFam" id="1.20.1560.10:FF:000063">
    <property type="entry name" value="Multidrug resistance protein ABC transporter"/>
    <property type="match status" value="1"/>
</dbReference>
<organism evidence="13 14">
    <name type="scientific">Phytophthora ramorum</name>
    <name type="common">Sudden oak death agent</name>
    <dbReference type="NCBI Taxonomy" id="164328"/>
    <lineage>
        <taxon>Eukaryota</taxon>
        <taxon>Sar</taxon>
        <taxon>Stramenopiles</taxon>
        <taxon>Oomycota</taxon>
        <taxon>Peronosporomycetes</taxon>
        <taxon>Peronosporales</taxon>
        <taxon>Peronosporaceae</taxon>
        <taxon>Phytophthora</taxon>
    </lineage>
</organism>
<evidence type="ECO:0000313" key="14">
    <source>
        <dbReference type="Proteomes" id="UP000005238"/>
    </source>
</evidence>
<keyword evidence="7 10" id="KW-1133">Transmembrane helix</keyword>
<evidence type="ECO:0000256" key="9">
    <source>
        <dbReference type="SAM" id="MobiDB-lite"/>
    </source>
</evidence>
<keyword evidence="6" id="KW-0067">ATP-binding</keyword>
<dbReference type="CDD" id="cd03250">
    <property type="entry name" value="ABCC_MRP_domain1"/>
    <property type="match status" value="1"/>
</dbReference>
<feature type="domain" description="ABC transporter" evidence="11">
    <location>
        <begin position="1022"/>
        <end position="1246"/>
    </location>
</feature>
<dbReference type="Pfam" id="PF00005">
    <property type="entry name" value="ABC_tran"/>
    <property type="match status" value="2"/>
</dbReference>
<feature type="transmembrane region" description="Helical" evidence="10">
    <location>
        <begin position="930"/>
        <end position="948"/>
    </location>
</feature>
<dbReference type="FunFam" id="3.40.50.300:FF:000163">
    <property type="entry name" value="Multidrug resistance-associated protein member 4"/>
    <property type="match status" value="1"/>
</dbReference>
<dbReference type="VEuPathDB" id="FungiDB:KRP23_10539"/>